<dbReference type="EMBL" id="CP158374">
    <property type="protein sequence ID" value="XBX82450.1"/>
    <property type="molecule type" value="Genomic_DNA"/>
</dbReference>
<dbReference type="RefSeq" id="WP_350348467.1">
    <property type="nucleotide sequence ID" value="NZ_CP158374.1"/>
</dbReference>
<sequence>MGAVGIACRTVVLVEGASDRLALAAVAARLGADLPAAGVDVRSMDGITNLRQHLAVLQAGAAGELPVLGLYDANEVGYVAHTVGVGASGAFAELEALGFYACVRDLEDEVIRAAGPDLVEQALHAAGDLSRFRVFQGQPAQRARPIEAQLHRFAGTASGRKARFAVDIIDLLPDDRMPRPLVALVETAMRTSAR</sequence>
<proteinExistence type="predicted"/>
<gene>
    <name evidence="2" type="ORF">ABIQ69_00645</name>
</gene>
<protein>
    <submittedName>
        <fullName evidence="2">TOPRIM nucleotidyl transferase/hydrolase domain-containing protein</fullName>
    </submittedName>
</protein>
<dbReference type="GO" id="GO:0016740">
    <property type="term" value="F:transferase activity"/>
    <property type="evidence" value="ECO:0007669"/>
    <property type="project" value="UniProtKB-KW"/>
</dbReference>
<dbReference type="AlphaFoldDB" id="A0AAU7WAH9"/>
<keyword evidence="2" id="KW-0808">Transferase</keyword>
<reference evidence="2" key="1">
    <citation type="submission" date="2024-05" db="EMBL/GenBank/DDBJ databases">
        <authorList>
            <person name="Yu L."/>
        </authorList>
    </citation>
    <scope>NUCLEOTIDE SEQUENCE</scope>
    <source>
        <strain evidence="2">G08B096</strain>
    </source>
</reference>
<evidence type="ECO:0000259" key="1">
    <source>
        <dbReference type="Pfam" id="PF20469"/>
    </source>
</evidence>
<dbReference type="InterPro" id="IPR034139">
    <property type="entry name" value="TOPRIM_OLD"/>
</dbReference>
<dbReference type="Pfam" id="PF20469">
    <property type="entry name" value="OLD-like_TOPRIM"/>
    <property type="match status" value="1"/>
</dbReference>
<evidence type="ECO:0000313" key="2">
    <source>
        <dbReference type="EMBL" id="XBX82450.1"/>
    </source>
</evidence>
<feature type="domain" description="OLD protein-like TOPRIM" evidence="1">
    <location>
        <begin position="9"/>
        <end position="59"/>
    </location>
</feature>
<name>A0AAU7WAH9_9MICO</name>
<organism evidence="2">
    <name type="scientific">Agromyces sp. G08B096</name>
    <dbReference type="NCBI Taxonomy" id="3156399"/>
    <lineage>
        <taxon>Bacteria</taxon>
        <taxon>Bacillati</taxon>
        <taxon>Actinomycetota</taxon>
        <taxon>Actinomycetes</taxon>
        <taxon>Micrococcales</taxon>
        <taxon>Microbacteriaceae</taxon>
        <taxon>Agromyces</taxon>
    </lineage>
</organism>
<accession>A0AAU7WAH9</accession>